<feature type="transmembrane region" description="Helical" evidence="1">
    <location>
        <begin position="182"/>
        <end position="203"/>
    </location>
</feature>
<keyword evidence="1" id="KW-1133">Transmembrane helix</keyword>
<dbReference type="PRINTS" id="PR00949">
    <property type="entry name" value="TYPE3IMAPROT"/>
</dbReference>
<comment type="caution">
    <text evidence="2">The sequence shown here is derived from an EMBL/GenBank/DDBJ whole genome shotgun (WGS) entry which is preliminary data.</text>
</comment>
<sequence length="277" mass="29199">MSILLIMVVPLPLVILDLLLALSITVGVLILFVALFTKSSLEFSSFPSVLLIATIFRLSLNVASTRLILLEGHKGPGAAGTIINSFGEFVVGGNQIVGIIIFLILVIINFVVITKGTGRIAEVAARFTLDAMPGKQMAIDADLNAGLIDEDEARQRRSTIQRESDYYGALDGASKFVRGDTIAGLIITSINILGGLMVGVTQFDMSVGDAFDSYATLTIGDGLVSQIPALIISLAAGIAVTKASGDNKISVDLHTQIFSNVQALYVVSAVLVSFSLI</sequence>
<dbReference type="GO" id="GO:0044780">
    <property type="term" value="P:bacterial-type flagellum assembly"/>
    <property type="evidence" value="ECO:0007669"/>
    <property type="project" value="TreeGrafter"/>
</dbReference>
<dbReference type="InterPro" id="IPR001712">
    <property type="entry name" value="T3SS_FHIPEP"/>
</dbReference>
<dbReference type="GO" id="GO:0009306">
    <property type="term" value="P:protein secretion"/>
    <property type="evidence" value="ECO:0007669"/>
    <property type="project" value="InterPro"/>
</dbReference>
<keyword evidence="1" id="KW-0472">Membrane</keyword>
<dbReference type="PANTHER" id="PTHR30161:SF1">
    <property type="entry name" value="FLAGELLAR BIOSYNTHESIS PROTEIN FLHA-RELATED"/>
    <property type="match status" value="1"/>
</dbReference>
<reference evidence="2 3" key="1">
    <citation type="submission" date="2018-06" db="EMBL/GenBank/DDBJ databases">
        <title>Combined omics and stable isotope probing to characterize newly discovered Mariana Back-Arc vent microbial communities.</title>
        <authorList>
            <person name="Trembath-Reichert E."/>
            <person name="Huber J.A."/>
        </authorList>
    </citation>
    <scope>NUCLEOTIDE SEQUENCE [LARGE SCALE GENOMIC DNA]</scope>
    <source>
        <strain evidence="2">MAG 58</strain>
    </source>
</reference>
<keyword evidence="1" id="KW-0812">Transmembrane</keyword>
<evidence type="ECO:0000313" key="2">
    <source>
        <dbReference type="EMBL" id="RTZ85116.1"/>
    </source>
</evidence>
<feature type="non-terminal residue" evidence="2">
    <location>
        <position position="277"/>
    </location>
</feature>
<gene>
    <name evidence="2" type="primary">flhA</name>
    <name evidence="2" type="ORF">DSY96_05255</name>
</gene>
<feature type="transmembrane region" description="Helical" evidence="1">
    <location>
        <begin position="89"/>
        <end position="112"/>
    </location>
</feature>
<feature type="transmembrane region" description="Helical" evidence="1">
    <location>
        <begin position="49"/>
        <end position="69"/>
    </location>
</feature>
<proteinExistence type="predicted"/>
<evidence type="ECO:0000256" key="1">
    <source>
        <dbReference type="SAM" id="Phobius"/>
    </source>
</evidence>
<name>A0A432GNL4_9DELT</name>
<dbReference type="AlphaFoldDB" id="A0A432GNL4"/>
<dbReference type="EMBL" id="QNZK01000182">
    <property type="protein sequence ID" value="RTZ85116.1"/>
    <property type="molecule type" value="Genomic_DNA"/>
</dbReference>
<evidence type="ECO:0000313" key="3">
    <source>
        <dbReference type="Proteomes" id="UP000287917"/>
    </source>
</evidence>
<feature type="transmembrane region" description="Helical" evidence="1">
    <location>
        <begin position="12"/>
        <end position="37"/>
    </location>
</feature>
<dbReference type="Proteomes" id="UP000287917">
    <property type="component" value="Unassembled WGS sequence"/>
</dbReference>
<dbReference type="PANTHER" id="PTHR30161">
    <property type="entry name" value="FLAGELLAR EXPORT PROTEIN, MEMBRANE FLHA SUBUNIT-RELATED"/>
    <property type="match status" value="1"/>
</dbReference>
<organism evidence="2 3">
    <name type="scientific">SAR324 cluster bacterium</name>
    <dbReference type="NCBI Taxonomy" id="2024889"/>
    <lineage>
        <taxon>Bacteria</taxon>
        <taxon>Deltaproteobacteria</taxon>
        <taxon>SAR324 cluster</taxon>
    </lineage>
</organism>
<dbReference type="PROSITE" id="PS00994">
    <property type="entry name" value="FHIPEP"/>
    <property type="match status" value="1"/>
</dbReference>
<feature type="transmembrane region" description="Helical" evidence="1">
    <location>
        <begin position="223"/>
        <end position="245"/>
    </location>
</feature>
<dbReference type="Pfam" id="PF00771">
    <property type="entry name" value="FHIPEP"/>
    <property type="match status" value="1"/>
</dbReference>
<dbReference type="InterPro" id="IPR025505">
    <property type="entry name" value="FHIPEP_CS"/>
</dbReference>
<protein>
    <submittedName>
        <fullName evidence="2">EscV/YscV/HrcV family type III secretion system export apparatus protein</fullName>
    </submittedName>
</protein>
<accession>A0A432GNL4</accession>
<dbReference type="GO" id="GO:0005886">
    <property type="term" value="C:plasma membrane"/>
    <property type="evidence" value="ECO:0007669"/>
    <property type="project" value="TreeGrafter"/>
</dbReference>